<name>A0A4Q4NZM9_9PLEO</name>
<organism evidence="1 3">
    <name type="scientific">Alternaria tenuissima</name>
    <dbReference type="NCBI Taxonomy" id="119927"/>
    <lineage>
        <taxon>Eukaryota</taxon>
        <taxon>Fungi</taxon>
        <taxon>Dikarya</taxon>
        <taxon>Ascomycota</taxon>
        <taxon>Pezizomycotina</taxon>
        <taxon>Dothideomycetes</taxon>
        <taxon>Pleosporomycetidae</taxon>
        <taxon>Pleosporales</taxon>
        <taxon>Pleosporineae</taxon>
        <taxon>Pleosporaceae</taxon>
        <taxon>Alternaria</taxon>
        <taxon>Alternaria sect. Alternaria</taxon>
        <taxon>Alternaria alternata complex</taxon>
    </lineage>
</organism>
<protein>
    <submittedName>
        <fullName evidence="1">Uncharacterized protein</fullName>
    </submittedName>
</protein>
<accession>A0A4Q4NZM9</accession>
<evidence type="ECO:0000313" key="2">
    <source>
        <dbReference type="EMBL" id="RYN86359.1"/>
    </source>
</evidence>
<dbReference type="Proteomes" id="UP000293195">
    <property type="component" value="Unassembled WGS sequence"/>
</dbReference>
<evidence type="ECO:0000313" key="4">
    <source>
        <dbReference type="Proteomes" id="UP000293195"/>
    </source>
</evidence>
<keyword evidence="4" id="KW-1185">Reference proteome</keyword>
<dbReference type="AlphaFoldDB" id="A0A4Q4NZM9"/>
<dbReference type="Proteomes" id="UP000292340">
    <property type="component" value="Unassembled WGS sequence"/>
</dbReference>
<reference evidence="1" key="1">
    <citation type="submission" date="2017-10" db="EMBL/GenBank/DDBJ databases">
        <authorList>
            <person name="Armitage A.D."/>
            <person name="Barbara D.J."/>
            <person name="Woodhall J.W."/>
            <person name="Sreenivasaprasad S."/>
            <person name="Lane C.R."/>
            <person name="Clarkson J.P."/>
            <person name="Harrison R.J."/>
        </authorList>
    </citation>
    <scope>NUCLEOTIDE SEQUENCE</scope>
    <source>
        <strain evidence="1">FERA 1164</strain>
        <strain evidence="2">FERA 635</strain>
    </source>
</reference>
<comment type="caution">
    <text evidence="1">The sequence shown here is derived from an EMBL/GenBank/DDBJ whole genome shotgun (WGS) entry which is preliminary data.</text>
</comment>
<proteinExistence type="predicted"/>
<evidence type="ECO:0000313" key="1">
    <source>
        <dbReference type="EMBL" id="RYN16652.1"/>
    </source>
</evidence>
<gene>
    <name evidence="1" type="ORF">AA0115_g12229</name>
    <name evidence="2" type="ORF">AA0119_g12965</name>
</gene>
<dbReference type="EMBL" id="PDXF01000152">
    <property type="protein sequence ID" value="RYN86359.1"/>
    <property type="molecule type" value="Genomic_DNA"/>
</dbReference>
<reference evidence="1" key="2">
    <citation type="journal article" date="2019" name="bioRxiv">
        <title>Genomics, evolutionary history and diagnostics of the Alternaria alternata species group including apple and Asian pear pathotypes.</title>
        <authorList>
            <person name="Armitage A.D."/>
            <person name="Cockerton H.M."/>
            <person name="Sreenivasaprasad S."/>
            <person name="Woodhall J.W."/>
            <person name="Lane C.R."/>
            <person name="Harrison R.J."/>
            <person name="Clarkson J.P."/>
        </authorList>
    </citation>
    <scope>NUCLEOTIDE SEQUENCE</scope>
    <source>
        <strain evidence="1">FERA 1164</strain>
        <strain evidence="2">FERA 635</strain>
    </source>
</reference>
<dbReference type="EMBL" id="PDXB01000070">
    <property type="protein sequence ID" value="RYN16652.1"/>
    <property type="molecule type" value="Genomic_DNA"/>
</dbReference>
<sequence>MTENEPSDSEINAYATTWDPDREDLRWVPPAAALPALINLPTHTEAV</sequence>
<evidence type="ECO:0000313" key="3">
    <source>
        <dbReference type="Proteomes" id="UP000292340"/>
    </source>
</evidence>